<evidence type="ECO:0000256" key="7">
    <source>
        <dbReference type="ARBA" id="ARBA00034754"/>
    </source>
</evidence>
<dbReference type="InterPro" id="IPR005790">
    <property type="entry name" value="DNA_polIII_delta"/>
</dbReference>
<dbReference type="NCBIfam" id="TIGR01128">
    <property type="entry name" value="holA"/>
    <property type="match status" value="1"/>
</dbReference>
<reference evidence="11 12" key="1">
    <citation type="submission" date="2019-12" db="EMBL/GenBank/DDBJ databases">
        <title>Whole-genome analyses of novel actinobacteria.</title>
        <authorList>
            <person name="Sahin N."/>
            <person name="Saygin H."/>
        </authorList>
    </citation>
    <scope>NUCLEOTIDE SEQUENCE [LARGE SCALE GENOMIC DNA]</scope>
    <source>
        <strain evidence="11 12">KC615</strain>
    </source>
</reference>
<keyword evidence="12" id="KW-1185">Reference proteome</keyword>
<dbReference type="Proteomes" id="UP000430692">
    <property type="component" value="Unassembled WGS sequence"/>
</dbReference>
<dbReference type="EMBL" id="WUUL01000004">
    <property type="protein sequence ID" value="MXQ53556.1"/>
    <property type="molecule type" value="Genomic_DNA"/>
</dbReference>
<name>A0A6I4VUT0_9BACL</name>
<dbReference type="AlphaFoldDB" id="A0A6I4VUT0"/>
<evidence type="ECO:0000256" key="8">
    <source>
        <dbReference type="ARBA" id="ARBA00049244"/>
    </source>
</evidence>
<dbReference type="GO" id="GO:0003887">
    <property type="term" value="F:DNA-directed DNA polymerase activity"/>
    <property type="evidence" value="ECO:0007669"/>
    <property type="project" value="UniProtKB-KW"/>
</dbReference>
<keyword evidence="4 11" id="KW-0548">Nucleotidyltransferase</keyword>
<comment type="caution">
    <text evidence="11">The sequence shown here is derived from an EMBL/GenBank/DDBJ whole genome shotgun (WGS) entry which is preliminary data.</text>
</comment>
<feature type="domain" description="DNA polymerase III delta subunit-like C-terminal" evidence="10">
    <location>
        <begin position="206"/>
        <end position="325"/>
    </location>
</feature>
<dbReference type="SUPFAM" id="SSF52540">
    <property type="entry name" value="P-loop containing nucleoside triphosphate hydrolases"/>
    <property type="match status" value="1"/>
</dbReference>
<dbReference type="InterPro" id="IPR048466">
    <property type="entry name" value="DNA_pol3_delta-like_C"/>
</dbReference>
<dbReference type="InterPro" id="IPR010372">
    <property type="entry name" value="DNA_pol3_delta_N"/>
</dbReference>
<evidence type="ECO:0000256" key="5">
    <source>
        <dbReference type="ARBA" id="ARBA00022705"/>
    </source>
</evidence>
<evidence type="ECO:0000259" key="10">
    <source>
        <dbReference type="Pfam" id="PF21694"/>
    </source>
</evidence>
<organism evidence="11 12">
    <name type="scientific">Shimazuella alba</name>
    <dbReference type="NCBI Taxonomy" id="2690964"/>
    <lineage>
        <taxon>Bacteria</taxon>
        <taxon>Bacillati</taxon>
        <taxon>Bacillota</taxon>
        <taxon>Bacilli</taxon>
        <taxon>Bacillales</taxon>
        <taxon>Thermoactinomycetaceae</taxon>
        <taxon>Shimazuella</taxon>
    </lineage>
</organism>
<dbReference type="Gene3D" id="3.40.50.300">
    <property type="entry name" value="P-loop containing nucleotide triphosphate hydrolases"/>
    <property type="match status" value="1"/>
</dbReference>
<evidence type="ECO:0000256" key="1">
    <source>
        <dbReference type="ARBA" id="ARBA00012417"/>
    </source>
</evidence>
<evidence type="ECO:0000259" key="9">
    <source>
        <dbReference type="Pfam" id="PF06144"/>
    </source>
</evidence>
<dbReference type="SUPFAM" id="SSF48019">
    <property type="entry name" value="post-AAA+ oligomerization domain-like"/>
    <property type="match status" value="1"/>
</dbReference>
<comment type="similarity">
    <text evidence="7">Belongs to the DNA polymerase HolA subunit family.</text>
</comment>
<gene>
    <name evidence="11" type="primary">holA</name>
    <name evidence="11" type="ORF">GSM42_07400</name>
</gene>
<feature type="domain" description="DNA polymerase III delta N-terminal" evidence="9">
    <location>
        <begin position="10"/>
        <end position="131"/>
    </location>
</feature>
<dbReference type="PANTHER" id="PTHR34388:SF1">
    <property type="entry name" value="DNA POLYMERASE III SUBUNIT DELTA"/>
    <property type="match status" value="1"/>
</dbReference>
<dbReference type="GO" id="GO:0009360">
    <property type="term" value="C:DNA polymerase III complex"/>
    <property type="evidence" value="ECO:0007669"/>
    <property type="project" value="InterPro"/>
</dbReference>
<sequence length="331" mass="37997">MIEKMPAVSLYYGVESFLMEEACNQLRSQVPEEERDWNLLILDLDDIPLEQVIQEAETPSFFGGKRLILAKNAAFFTTAKPKREQNHNIDALLAYLLRPSEGTALVFTVVNEKLDKRKKLVKQMEKVASITKFDMLKGQALLKWVENRFRCYEVKIKREVCIHFIQVVGNDLRLLDQECRKLANYVGEKGTVTEEIIAQLIPRTLESNVFQLTEKLAEKKIADVWQIWEDLLTQKEEPIRILALMTRQFRILYQTKVLSARGMGASEIAKMLGVHPYPIKLAVSHSSAFSEKQLKKCLAMAITADQDIKSGKIEKVQAVEQIFMEIHRITA</sequence>
<evidence type="ECO:0000256" key="3">
    <source>
        <dbReference type="ARBA" id="ARBA00022679"/>
    </source>
</evidence>
<dbReference type="PANTHER" id="PTHR34388">
    <property type="entry name" value="DNA POLYMERASE III SUBUNIT DELTA"/>
    <property type="match status" value="1"/>
</dbReference>
<evidence type="ECO:0000256" key="6">
    <source>
        <dbReference type="ARBA" id="ARBA00022932"/>
    </source>
</evidence>
<dbReference type="InterPro" id="IPR008921">
    <property type="entry name" value="DNA_pol3_clamp-load_cplx_C"/>
</dbReference>
<evidence type="ECO:0000256" key="4">
    <source>
        <dbReference type="ARBA" id="ARBA00022695"/>
    </source>
</evidence>
<dbReference type="Pfam" id="PF06144">
    <property type="entry name" value="DNA_pol3_delta"/>
    <property type="match status" value="1"/>
</dbReference>
<dbReference type="Gene3D" id="1.10.8.60">
    <property type="match status" value="1"/>
</dbReference>
<protein>
    <recommendedName>
        <fullName evidence="2">DNA polymerase III subunit delta</fullName>
        <ecNumber evidence="1">2.7.7.7</ecNumber>
    </recommendedName>
</protein>
<dbReference type="GO" id="GO:0006261">
    <property type="term" value="P:DNA-templated DNA replication"/>
    <property type="evidence" value="ECO:0007669"/>
    <property type="project" value="TreeGrafter"/>
</dbReference>
<dbReference type="Pfam" id="PF21694">
    <property type="entry name" value="DNA_pol3_delta_C"/>
    <property type="match status" value="1"/>
</dbReference>
<comment type="catalytic activity">
    <reaction evidence="8">
        <text>DNA(n) + a 2'-deoxyribonucleoside 5'-triphosphate = DNA(n+1) + diphosphate</text>
        <dbReference type="Rhea" id="RHEA:22508"/>
        <dbReference type="Rhea" id="RHEA-COMP:17339"/>
        <dbReference type="Rhea" id="RHEA-COMP:17340"/>
        <dbReference type="ChEBI" id="CHEBI:33019"/>
        <dbReference type="ChEBI" id="CHEBI:61560"/>
        <dbReference type="ChEBI" id="CHEBI:173112"/>
        <dbReference type="EC" id="2.7.7.7"/>
    </reaction>
</comment>
<keyword evidence="3 11" id="KW-0808">Transferase</keyword>
<proteinExistence type="inferred from homology"/>
<dbReference type="GO" id="GO:0003677">
    <property type="term" value="F:DNA binding"/>
    <property type="evidence" value="ECO:0007669"/>
    <property type="project" value="InterPro"/>
</dbReference>
<dbReference type="Gene3D" id="1.20.272.10">
    <property type="match status" value="1"/>
</dbReference>
<keyword evidence="6" id="KW-0239">DNA-directed DNA polymerase</keyword>
<evidence type="ECO:0000313" key="12">
    <source>
        <dbReference type="Proteomes" id="UP000430692"/>
    </source>
</evidence>
<dbReference type="InterPro" id="IPR027417">
    <property type="entry name" value="P-loop_NTPase"/>
</dbReference>
<keyword evidence="5" id="KW-0235">DNA replication</keyword>
<evidence type="ECO:0000256" key="2">
    <source>
        <dbReference type="ARBA" id="ARBA00017703"/>
    </source>
</evidence>
<dbReference type="EC" id="2.7.7.7" evidence="1"/>
<dbReference type="RefSeq" id="WP_160800915.1">
    <property type="nucleotide sequence ID" value="NZ_WUUL01000004.1"/>
</dbReference>
<accession>A0A6I4VUT0</accession>
<evidence type="ECO:0000313" key="11">
    <source>
        <dbReference type="EMBL" id="MXQ53556.1"/>
    </source>
</evidence>